<evidence type="ECO:0000259" key="2">
    <source>
        <dbReference type="Pfam" id="PF13490"/>
    </source>
</evidence>
<dbReference type="InterPro" id="IPR027383">
    <property type="entry name" value="Znf_put"/>
</dbReference>
<feature type="transmembrane region" description="Helical" evidence="1">
    <location>
        <begin position="114"/>
        <end position="135"/>
    </location>
</feature>
<dbReference type="Proteomes" id="UP000607281">
    <property type="component" value="Unassembled WGS sequence"/>
</dbReference>
<protein>
    <submittedName>
        <fullName evidence="3">Anti-sigma factor</fullName>
    </submittedName>
</protein>
<organism evidence="3 4">
    <name type="scientific">Anabaena subtropica FACHB-260</name>
    <dbReference type="NCBI Taxonomy" id="2692884"/>
    <lineage>
        <taxon>Bacteria</taxon>
        <taxon>Bacillati</taxon>
        <taxon>Cyanobacteriota</taxon>
        <taxon>Cyanophyceae</taxon>
        <taxon>Nostocales</taxon>
        <taxon>Nostocaceae</taxon>
        <taxon>Anabaena</taxon>
    </lineage>
</organism>
<keyword evidence="1" id="KW-0812">Transmembrane</keyword>
<evidence type="ECO:0000313" key="4">
    <source>
        <dbReference type="Proteomes" id="UP000607281"/>
    </source>
</evidence>
<proteinExistence type="predicted"/>
<name>A0ABR8CPJ3_9NOST</name>
<dbReference type="EMBL" id="JACJRF010000018">
    <property type="protein sequence ID" value="MBD2344964.1"/>
    <property type="molecule type" value="Genomic_DNA"/>
</dbReference>
<accession>A0ABR8CPJ3</accession>
<keyword evidence="1" id="KW-1133">Transmembrane helix</keyword>
<keyword evidence="1" id="KW-0472">Membrane</keyword>
<sequence length="202" mass="22462">MTTDSDFNKRCRRQFSRDLPKKMARHTNEATGAMDMVKRDRFELLSAYLDGEVTAAERRQVEDWLANDVAVQRLYSRLLKLRQGIRTMPIPTAQQPPEVTAQQVFAKVNRRSRLAWKFGGAAVAACVIGAVSSWLPGRQIGIPQLAQQSQEQTTQGVSKSDALPMIALNNPVIEIPKAAVVSPTNFLNQPQPQLGEIPPDIN</sequence>
<dbReference type="RefSeq" id="WP_190407414.1">
    <property type="nucleotide sequence ID" value="NZ_JACJRF010000018.1"/>
</dbReference>
<comment type="caution">
    <text evidence="3">The sequence shown here is derived from an EMBL/GenBank/DDBJ whole genome shotgun (WGS) entry which is preliminary data.</text>
</comment>
<evidence type="ECO:0000313" key="3">
    <source>
        <dbReference type="EMBL" id="MBD2344964.1"/>
    </source>
</evidence>
<dbReference type="Pfam" id="PF13490">
    <property type="entry name" value="zf-HC2"/>
    <property type="match status" value="1"/>
</dbReference>
<gene>
    <name evidence="3" type="ORF">H6G18_12525</name>
</gene>
<feature type="domain" description="Putative zinc-finger" evidence="2">
    <location>
        <begin position="43"/>
        <end position="62"/>
    </location>
</feature>
<reference evidence="3 4" key="1">
    <citation type="journal article" date="2020" name="ISME J.">
        <title>Comparative genomics reveals insights into cyanobacterial evolution and habitat adaptation.</title>
        <authorList>
            <person name="Chen M.Y."/>
            <person name="Teng W.K."/>
            <person name="Zhao L."/>
            <person name="Hu C.X."/>
            <person name="Zhou Y.K."/>
            <person name="Han B.P."/>
            <person name="Song L.R."/>
            <person name="Shu W.S."/>
        </authorList>
    </citation>
    <scope>NUCLEOTIDE SEQUENCE [LARGE SCALE GENOMIC DNA]</scope>
    <source>
        <strain evidence="3 4">FACHB-260</strain>
    </source>
</reference>
<keyword evidence="4" id="KW-1185">Reference proteome</keyword>
<evidence type="ECO:0000256" key="1">
    <source>
        <dbReference type="SAM" id="Phobius"/>
    </source>
</evidence>